<accession>A0AAC9JDY1</accession>
<name>A0AAC9JDY1_9ALTE</name>
<sequence length="364" mass="39761">MVRKMKKIKHIKKRMIIGMSAMMIISTNNALSNETNNPQYWDSPTIVQEVSRAKTYTAAMHTRFPDIKSRYELGGQYYYSDDVDAFGYAEALNTEQEMLFCASGDVNFTTAFKRAAASGVITGETVKGNSEQWVSGTGLFRVEDDSSTMGFTPSEFDVEVHSALLNNNNSKGRFCYDMSDYANRVDYRNTAAAEATYCAPSTSASSKTYVDPVSGYSCTLELDIPLKVGETRFLQQLQGTAPTIGQGYLGCYKNAATGYPELELIANPDSCSSSSRAECNHTCDWADEVVCASSEMPRWSSNQCGGVGTTIFKDEAISINSSDALSYNDTLGVLYRGSATMRCAMVSGTAQWVITSQNCAPVTN</sequence>
<organism evidence="2 3">
    <name type="scientific">Alteromonas mediterranea</name>
    <dbReference type="NCBI Taxonomy" id="314275"/>
    <lineage>
        <taxon>Bacteria</taxon>
        <taxon>Pseudomonadati</taxon>
        <taxon>Pseudomonadota</taxon>
        <taxon>Gammaproteobacteria</taxon>
        <taxon>Alteromonadales</taxon>
        <taxon>Alteromonadaceae</taxon>
        <taxon>Alteromonas/Salinimonas group</taxon>
        <taxon>Alteromonas</taxon>
    </lineage>
</organism>
<feature type="chain" id="PRO_5042012795" evidence="1">
    <location>
        <begin position="31"/>
        <end position="364"/>
    </location>
</feature>
<proteinExistence type="predicted"/>
<dbReference type="Proteomes" id="UP000182101">
    <property type="component" value="Plasmid pAMCP48-600"/>
</dbReference>
<dbReference type="AlphaFoldDB" id="A0AAC9JDY1"/>
<evidence type="ECO:0000313" key="3">
    <source>
        <dbReference type="Proteomes" id="UP000182101"/>
    </source>
</evidence>
<geneLocation type="plasmid" evidence="3">
    <name>pamcp48-600</name>
</geneLocation>
<gene>
    <name evidence="2" type="ORF">BM524_18520</name>
</gene>
<feature type="signal peptide" evidence="1">
    <location>
        <begin position="1"/>
        <end position="30"/>
    </location>
</feature>
<keyword evidence="2" id="KW-0614">Plasmid</keyword>
<evidence type="ECO:0000256" key="1">
    <source>
        <dbReference type="SAM" id="SignalP"/>
    </source>
</evidence>
<dbReference type="EMBL" id="CP018025">
    <property type="protein sequence ID" value="APD91915.1"/>
    <property type="molecule type" value="Genomic_DNA"/>
</dbReference>
<protein>
    <submittedName>
        <fullName evidence="2">Uncharacterized protein</fullName>
    </submittedName>
</protein>
<reference evidence="2 3" key="1">
    <citation type="submission" date="2016-11" db="EMBL/GenBank/DDBJ databases">
        <title>Networking in microbes: conjugative elements and plasmids in the genus Alteromonas.</title>
        <authorList>
            <person name="Lopez-Perez M."/>
            <person name="Ramon-Marco N."/>
            <person name="Rodriguez-Valera F."/>
        </authorList>
    </citation>
    <scope>NUCLEOTIDE SEQUENCE [LARGE SCALE GENOMIC DNA]</scope>
    <source>
        <strain evidence="2 3">CP48</strain>
        <plasmid evidence="3">pamcp48-600</plasmid>
    </source>
</reference>
<evidence type="ECO:0000313" key="2">
    <source>
        <dbReference type="EMBL" id="APD91915.1"/>
    </source>
</evidence>
<keyword evidence="1" id="KW-0732">Signal</keyword>